<feature type="region of interest" description="Disordered" evidence="1">
    <location>
        <begin position="164"/>
        <end position="194"/>
    </location>
</feature>
<gene>
    <name evidence="2" type="ORF">HU200_011434</name>
</gene>
<keyword evidence="3" id="KW-1185">Reference proteome</keyword>
<dbReference type="Proteomes" id="UP000636709">
    <property type="component" value="Unassembled WGS sequence"/>
</dbReference>
<sequence>MLRRDLVAPDLMARLRRIQARRLPLPSCSLPFLLQTELDLKLPHGGCTPFPLDPCYSPRIRRSPRWKILLEEWKRGQCDICLRGRFDASGKRAHYVILPIATKDDWAFYKDVVKGSQVSVAEIVVDLCNHGIYKHGQDQEDDDEPMEHLTQEQVRMQGDMNEVEEGDVDDENDDLSGQGRGSSGDDDDFDRCRDNNNFGNLETIDVEVPEVPIFHSIPSKAYYDSGLRLNPMETDSGEQVIEKGMRYGLDLFLMIVRNGGSQRLGNRTRVGLQLYHRSTPSARHAKAERTFDLRLRKLKELMNEDATEWLEQHMDNKSKWVLAFDDGSRYGTCNTNVYEVLNKVLKGIRSLPMMMAFRKRKTEDPLNESSVDAVVPPALPVPNCKCGKPAEVKQSRW</sequence>
<evidence type="ECO:0000313" key="2">
    <source>
        <dbReference type="EMBL" id="KAF8754818.1"/>
    </source>
</evidence>
<comment type="caution">
    <text evidence="2">The sequence shown here is derived from an EMBL/GenBank/DDBJ whole genome shotgun (WGS) entry which is preliminary data.</text>
</comment>
<accession>A0A835KP30</accession>
<proteinExistence type="predicted"/>
<protein>
    <submittedName>
        <fullName evidence="2">Uncharacterized protein</fullName>
    </submittedName>
</protein>
<dbReference type="AlphaFoldDB" id="A0A835KP30"/>
<evidence type="ECO:0000313" key="3">
    <source>
        <dbReference type="Proteomes" id="UP000636709"/>
    </source>
</evidence>
<reference evidence="2" key="1">
    <citation type="submission" date="2020-07" db="EMBL/GenBank/DDBJ databases">
        <title>Genome sequence and genetic diversity analysis of an under-domesticated orphan crop, white fonio (Digitaria exilis).</title>
        <authorList>
            <person name="Bennetzen J.L."/>
            <person name="Chen S."/>
            <person name="Ma X."/>
            <person name="Wang X."/>
            <person name="Yssel A.E.J."/>
            <person name="Chaluvadi S.R."/>
            <person name="Johnson M."/>
            <person name="Gangashetty P."/>
            <person name="Hamidou F."/>
            <person name="Sanogo M.D."/>
            <person name="Zwaenepoel A."/>
            <person name="Wallace J."/>
            <person name="Van De Peer Y."/>
            <person name="Van Deynze A."/>
        </authorList>
    </citation>
    <scope>NUCLEOTIDE SEQUENCE</scope>
    <source>
        <tissue evidence="2">Leaves</tissue>
    </source>
</reference>
<dbReference type="EMBL" id="JACEFO010000846">
    <property type="protein sequence ID" value="KAF8754818.1"/>
    <property type="molecule type" value="Genomic_DNA"/>
</dbReference>
<name>A0A835KP30_9POAL</name>
<organism evidence="2 3">
    <name type="scientific">Digitaria exilis</name>
    <dbReference type="NCBI Taxonomy" id="1010633"/>
    <lineage>
        <taxon>Eukaryota</taxon>
        <taxon>Viridiplantae</taxon>
        <taxon>Streptophyta</taxon>
        <taxon>Embryophyta</taxon>
        <taxon>Tracheophyta</taxon>
        <taxon>Spermatophyta</taxon>
        <taxon>Magnoliopsida</taxon>
        <taxon>Liliopsida</taxon>
        <taxon>Poales</taxon>
        <taxon>Poaceae</taxon>
        <taxon>PACMAD clade</taxon>
        <taxon>Panicoideae</taxon>
        <taxon>Panicodae</taxon>
        <taxon>Paniceae</taxon>
        <taxon>Anthephorinae</taxon>
        <taxon>Digitaria</taxon>
    </lineage>
</organism>
<feature type="compositionally biased region" description="Acidic residues" evidence="1">
    <location>
        <begin position="164"/>
        <end position="174"/>
    </location>
</feature>
<evidence type="ECO:0000256" key="1">
    <source>
        <dbReference type="SAM" id="MobiDB-lite"/>
    </source>
</evidence>
<dbReference type="OrthoDB" id="914165at2759"/>